<name>A0A1G7S6Q1_9HYPH</name>
<evidence type="ECO:0000256" key="2">
    <source>
        <dbReference type="ARBA" id="ARBA00022908"/>
    </source>
</evidence>
<dbReference type="SUPFAM" id="SSF56349">
    <property type="entry name" value="DNA breaking-rejoining enzymes"/>
    <property type="match status" value="1"/>
</dbReference>
<dbReference type="PANTHER" id="PTHR30629:SF2">
    <property type="entry name" value="PROPHAGE INTEGRASE INTS-RELATED"/>
    <property type="match status" value="1"/>
</dbReference>
<dbReference type="Gene3D" id="1.10.443.10">
    <property type="entry name" value="Intergrase catalytic core"/>
    <property type="match status" value="1"/>
</dbReference>
<dbReference type="Gene3D" id="1.10.150.130">
    <property type="match status" value="1"/>
</dbReference>
<dbReference type="InterPro" id="IPR010998">
    <property type="entry name" value="Integrase_recombinase_N"/>
</dbReference>
<dbReference type="EMBL" id="FNCS01000001">
    <property type="protein sequence ID" value="SDG18705.1"/>
    <property type="molecule type" value="Genomic_DNA"/>
</dbReference>
<feature type="domain" description="Tyr recombinase" evidence="5">
    <location>
        <begin position="209"/>
        <end position="390"/>
    </location>
</feature>
<comment type="similarity">
    <text evidence="1">Belongs to the 'phage' integrase family.</text>
</comment>
<evidence type="ECO:0000256" key="4">
    <source>
        <dbReference type="ARBA" id="ARBA00023172"/>
    </source>
</evidence>
<dbReference type="GO" id="GO:0015074">
    <property type="term" value="P:DNA integration"/>
    <property type="evidence" value="ECO:0007669"/>
    <property type="project" value="UniProtKB-KW"/>
</dbReference>
<dbReference type="Pfam" id="PF13356">
    <property type="entry name" value="Arm-DNA-bind_3"/>
    <property type="match status" value="1"/>
</dbReference>
<proteinExistence type="inferred from homology"/>
<gene>
    <name evidence="6" type="ORF">SAMN04487974_101337</name>
</gene>
<dbReference type="CDD" id="cd00801">
    <property type="entry name" value="INT_P4_C"/>
    <property type="match status" value="1"/>
</dbReference>
<dbReference type="InterPro" id="IPR050808">
    <property type="entry name" value="Phage_Integrase"/>
</dbReference>
<dbReference type="InterPro" id="IPR011010">
    <property type="entry name" value="DNA_brk_join_enz"/>
</dbReference>
<evidence type="ECO:0000313" key="7">
    <source>
        <dbReference type="Proteomes" id="UP000199495"/>
    </source>
</evidence>
<sequence>MARASKRISARFYETVKEPGMHADGDGLYLVVSPTGSKRWAFIFQWNGKRTEMGLGRMGVAEARLVAEDARRKVAQGVNPIEERKASKAQAQAVATFGAEADAYIATHATSFRNAKHVAQWRMTLSVQKDDAGQFLKSGYCLAIQTKRVDQIDTAQVLAVLKPVWQTRPETASRLRGRIERVLDAAKVRGHRNGENPARWRGHLDALLPKPKKLTRGHHAAMPYGDVPALMGKLKESAGMGAAALRFLILTAARVGEVVGARWEEIDLDKAVWMVPADRMKAGREHRVPLTDSAVAILRALHTEGAVGFVFFGNRQGTHISAATVTKALATAGGSDFTVHGFRSSFRDWAGEETSYPERIAEAALAHVIGDATERAYRRGDALAKRRKLMDAWASYCAPRANNVLPMKRQRA</sequence>
<reference evidence="6 7" key="1">
    <citation type="submission" date="2016-10" db="EMBL/GenBank/DDBJ databases">
        <authorList>
            <person name="de Groot N.N."/>
        </authorList>
    </citation>
    <scope>NUCLEOTIDE SEQUENCE [LARGE SCALE GENOMIC DNA]</scope>
    <source>
        <strain evidence="6 7">CGMCC 1.10267</strain>
    </source>
</reference>
<evidence type="ECO:0000256" key="3">
    <source>
        <dbReference type="ARBA" id="ARBA00023125"/>
    </source>
</evidence>
<dbReference type="GO" id="GO:0003677">
    <property type="term" value="F:DNA binding"/>
    <property type="evidence" value="ECO:0007669"/>
    <property type="project" value="UniProtKB-KW"/>
</dbReference>
<dbReference type="AlphaFoldDB" id="A0A1G7S6Q1"/>
<keyword evidence="7" id="KW-1185">Reference proteome</keyword>
<keyword evidence="3" id="KW-0238">DNA-binding</keyword>
<dbReference type="Pfam" id="PF22022">
    <property type="entry name" value="Phage_int_M"/>
    <property type="match status" value="1"/>
</dbReference>
<keyword evidence="2" id="KW-0229">DNA integration</keyword>
<dbReference type="InterPro" id="IPR053876">
    <property type="entry name" value="Phage_int_M"/>
</dbReference>
<dbReference type="Gene3D" id="3.30.160.390">
    <property type="entry name" value="Integrase, DNA-binding domain"/>
    <property type="match status" value="1"/>
</dbReference>
<dbReference type="PANTHER" id="PTHR30629">
    <property type="entry name" value="PROPHAGE INTEGRASE"/>
    <property type="match status" value="1"/>
</dbReference>
<dbReference type="InterPro" id="IPR013762">
    <property type="entry name" value="Integrase-like_cat_sf"/>
</dbReference>
<keyword evidence="4" id="KW-0233">DNA recombination</keyword>
<accession>A0A1G7S6Q1</accession>
<dbReference type="PROSITE" id="PS51898">
    <property type="entry name" value="TYR_RECOMBINASE"/>
    <property type="match status" value="1"/>
</dbReference>
<dbReference type="InterPro" id="IPR038488">
    <property type="entry name" value="Integrase_DNA-bd_sf"/>
</dbReference>
<evidence type="ECO:0000313" key="6">
    <source>
        <dbReference type="EMBL" id="SDG18705.1"/>
    </source>
</evidence>
<dbReference type="STRING" id="440168.SAMN04487974_101337"/>
<dbReference type="InterPro" id="IPR025166">
    <property type="entry name" value="Integrase_DNA_bind_dom"/>
</dbReference>
<dbReference type="Pfam" id="PF00589">
    <property type="entry name" value="Phage_integrase"/>
    <property type="match status" value="1"/>
</dbReference>
<dbReference type="Proteomes" id="UP000199495">
    <property type="component" value="Unassembled WGS sequence"/>
</dbReference>
<organism evidence="6 7">
    <name type="scientific">Pelagibacterium luteolum</name>
    <dbReference type="NCBI Taxonomy" id="440168"/>
    <lineage>
        <taxon>Bacteria</taxon>
        <taxon>Pseudomonadati</taxon>
        <taxon>Pseudomonadota</taxon>
        <taxon>Alphaproteobacteria</taxon>
        <taxon>Hyphomicrobiales</taxon>
        <taxon>Devosiaceae</taxon>
        <taxon>Pelagibacterium</taxon>
    </lineage>
</organism>
<evidence type="ECO:0000259" key="5">
    <source>
        <dbReference type="PROSITE" id="PS51898"/>
    </source>
</evidence>
<dbReference type="RefSeq" id="WP_244504912.1">
    <property type="nucleotide sequence ID" value="NZ_FNCS01000001.1"/>
</dbReference>
<dbReference type="GO" id="GO:0006310">
    <property type="term" value="P:DNA recombination"/>
    <property type="evidence" value="ECO:0007669"/>
    <property type="project" value="UniProtKB-KW"/>
</dbReference>
<protein>
    <submittedName>
        <fullName evidence="6">Integrase</fullName>
    </submittedName>
</protein>
<evidence type="ECO:0000256" key="1">
    <source>
        <dbReference type="ARBA" id="ARBA00008857"/>
    </source>
</evidence>
<dbReference type="InterPro" id="IPR002104">
    <property type="entry name" value="Integrase_catalytic"/>
</dbReference>